<feature type="compositionally biased region" description="Basic and acidic residues" evidence="1">
    <location>
        <begin position="34"/>
        <end position="44"/>
    </location>
</feature>
<feature type="transmembrane region" description="Helical" evidence="2">
    <location>
        <begin position="152"/>
        <end position="171"/>
    </location>
</feature>
<dbReference type="Proteomes" id="UP000054558">
    <property type="component" value="Unassembled WGS sequence"/>
</dbReference>
<gene>
    <name evidence="3" type="ORF">KFL_002310170</name>
</gene>
<proteinExistence type="predicted"/>
<evidence type="ECO:0000313" key="3">
    <source>
        <dbReference type="EMBL" id="GAQ85361.1"/>
    </source>
</evidence>
<dbReference type="InterPro" id="IPR018750">
    <property type="entry name" value="DUF2306_membrane"/>
</dbReference>
<feature type="transmembrane region" description="Helical" evidence="2">
    <location>
        <begin position="244"/>
        <end position="266"/>
    </location>
</feature>
<evidence type="ECO:0000256" key="1">
    <source>
        <dbReference type="SAM" id="MobiDB-lite"/>
    </source>
</evidence>
<dbReference type="AlphaFoldDB" id="A0A1Y1I897"/>
<evidence type="ECO:0000256" key="2">
    <source>
        <dbReference type="SAM" id="Phobius"/>
    </source>
</evidence>
<dbReference type="EMBL" id="DF237180">
    <property type="protein sequence ID" value="GAQ85361.1"/>
    <property type="molecule type" value="Genomic_DNA"/>
</dbReference>
<feature type="transmembrane region" description="Helical" evidence="2">
    <location>
        <begin position="65"/>
        <end position="87"/>
    </location>
</feature>
<keyword evidence="2" id="KW-1133">Transmembrane helix</keyword>
<feature type="transmembrane region" description="Helical" evidence="2">
    <location>
        <begin position="214"/>
        <end position="232"/>
    </location>
</feature>
<evidence type="ECO:0008006" key="5">
    <source>
        <dbReference type="Google" id="ProtNLM"/>
    </source>
</evidence>
<accession>A0A1Y1I897</accession>
<organism evidence="3 4">
    <name type="scientific">Klebsormidium nitens</name>
    <name type="common">Green alga</name>
    <name type="synonym">Ulothrix nitens</name>
    <dbReference type="NCBI Taxonomy" id="105231"/>
    <lineage>
        <taxon>Eukaryota</taxon>
        <taxon>Viridiplantae</taxon>
        <taxon>Streptophyta</taxon>
        <taxon>Klebsormidiophyceae</taxon>
        <taxon>Klebsormidiales</taxon>
        <taxon>Klebsormidiaceae</taxon>
        <taxon>Klebsormidium</taxon>
    </lineage>
</organism>
<dbReference type="OrthoDB" id="1910810at2759"/>
<feature type="region of interest" description="Disordered" evidence="1">
    <location>
        <begin position="1"/>
        <end position="45"/>
    </location>
</feature>
<feature type="compositionally biased region" description="Polar residues" evidence="1">
    <location>
        <begin position="15"/>
        <end position="24"/>
    </location>
</feature>
<dbReference type="OMA" id="DHINTWQ"/>
<dbReference type="Pfam" id="PF10067">
    <property type="entry name" value="DUF2306"/>
    <property type="match status" value="1"/>
</dbReference>
<evidence type="ECO:0000313" key="4">
    <source>
        <dbReference type="Proteomes" id="UP000054558"/>
    </source>
</evidence>
<keyword evidence="2" id="KW-0472">Membrane</keyword>
<sequence>MAVQERHAAAASKAETVQPTSHVGTNGFPAPTKSRSELKGEADQPRLSPLQRRARHFITSFLPNFWWWATVILSVPFAAYAMIYVLAYEPAIREISPAKQDGLPDTGTYSQGIIDHMLLWQAHSLLALVYLVTAPLQFIDRVRLTRVPFHRASGYAFLASGAILAVTGVVMSPHSEMAPGFVVTSAILAPAWLFSAGNALWSIKQKRMQAHREWMIRTAAIGYSVVYVRPVAPLMHLLLGTTNAEASVTAMWICMLLSFAGSQLYIEMRYHGYGGVIPTNRR</sequence>
<feature type="transmembrane region" description="Helical" evidence="2">
    <location>
        <begin position="118"/>
        <end position="140"/>
    </location>
</feature>
<reference evidence="3 4" key="1">
    <citation type="journal article" date="2014" name="Nat. Commun.">
        <title>Klebsormidium flaccidum genome reveals primary factors for plant terrestrial adaptation.</title>
        <authorList>
            <person name="Hori K."/>
            <person name="Maruyama F."/>
            <person name="Fujisawa T."/>
            <person name="Togashi T."/>
            <person name="Yamamoto N."/>
            <person name="Seo M."/>
            <person name="Sato S."/>
            <person name="Yamada T."/>
            <person name="Mori H."/>
            <person name="Tajima N."/>
            <person name="Moriyama T."/>
            <person name="Ikeuchi M."/>
            <person name="Watanabe M."/>
            <person name="Wada H."/>
            <person name="Kobayashi K."/>
            <person name="Saito M."/>
            <person name="Masuda T."/>
            <person name="Sasaki-Sekimoto Y."/>
            <person name="Mashiguchi K."/>
            <person name="Awai K."/>
            <person name="Shimojima M."/>
            <person name="Masuda S."/>
            <person name="Iwai M."/>
            <person name="Nobusawa T."/>
            <person name="Narise T."/>
            <person name="Kondo S."/>
            <person name="Saito H."/>
            <person name="Sato R."/>
            <person name="Murakawa M."/>
            <person name="Ihara Y."/>
            <person name="Oshima-Yamada Y."/>
            <person name="Ohtaka K."/>
            <person name="Satoh M."/>
            <person name="Sonobe K."/>
            <person name="Ishii M."/>
            <person name="Ohtani R."/>
            <person name="Kanamori-Sato M."/>
            <person name="Honoki R."/>
            <person name="Miyazaki D."/>
            <person name="Mochizuki H."/>
            <person name="Umetsu J."/>
            <person name="Higashi K."/>
            <person name="Shibata D."/>
            <person name="Kamiya Y."/>
            <person name="Sato N."/>
            <person name="Nakamura Y."/>
            <person name="Tabata S."/>
            <person name="Ida S."/>
            <person name="Kurokawa K."/>
            <person name="Ohta H."/>
        </authorList>
    </citation>
    <scope>NUCLEOTIDE SEQUENCE [LARGE SCALE GENOMIC DNA]</scope>
    <source>
        <strain evidence="3 4">NIES-2285</strain>
    </source>
</reference>
<keyword evidence="2" id="KW-0812">Transmembrane</keyword>
<keyword evidence="4" id="KW-1185">Reference proteome</keyword>
<name>A0A1Y1I897_KLENI</name>
<feature type="transmembrane region" description="Helical" evidence="2">
    <location>
        <begin position="177"/>
        <end position="202"/>
    </location>
</feature>
<protein>
    <recommendedName>
        <fullName evidence="5">DUF2306 domain-containing protein</fullName>
    </recommendedName>
</protein>